<evidence type="ECO:0000313" key="3">
    <source>
        <dbReference type="EMBL" id="GAA0358047.1"/>
    </source>
</evidence>
<dbReference type="InterPro" id="IPR018702">
    <property type="entry name" value="DUF2207"/>
</dbReference>
<name>A0ABN0X8Q1_9LACT</name>
<evidence type="ECO:0000259" key="2">
    <source>
        <dbReference type="Pfam" id="PF09972"/>
    </source>
</evidence>
<accession>A0ABN0X8Q1</accession>
<feature type="domain" description="DUF2207" evidence="2">
    <location>
        <begin position="31"/>
        <end position="210"/>
    </location>
</feature>
<sequence>MKKRWLIGVVLGLLLVLFFPLKVLADDNTLSHLDVQVELKENGTAVITENRQMNMQEGTELYILIPDEEGVEVIDFSVERMTEVEEWDSDRSREEKTGTYGTSETSDGIELIWGIGEYGENHYTVSYTLTNLVRQMEDGQALYWDFNSFGDILPENMTIEITGPFTFNHDNTRIWGFGYDGQIELQGGRVVTYTEASVEEGRPISILVQFPQDPFMLSYYSDMTMEEQVEMAEGEASRGGSSEDVDRILIPIIASVVTAGFGVSALFISIESKKKDQNKIPSGYGLRKQNKDMLFTAIPYKEGKTSDIAFFLNQLQVGNFEHYFFAYLLKWSKNNCLIIETTDHKNKKKKNTTLTFLPNEFSKKQDNTFNHSLFEEELWQTLLEAADDNNQMTNKEMKKWTEKHMEDIQEMEKDLVENSRVLKKKPFLRAING</sequence>
<dbReference type="Pfam" id="PF09972">
    <property type="entry name" value="DUF2207"/>
    <property type="match status" value="1"/>
</dbReference>
<comment type="caution">
    <text evidence="3">The sequence shown here is derived from an EMBL/GenBank/DDBJ whole genome shotgun (WGS) entry which is preliminary data.</text>
</comment>
<organism evidence="3 4">
    <name type="scientific">Alkalibacterium iburiense</name>
    <dbReference type="NCBI Taxonomy" id="290589"/>
    <lineage>
        <taxon>Bacteria</taxon>
        <taxon>Bacillati</taxon>
        <taxon>Bacillota</taxon>
        <taxon>Bacilli</taxon>
        <taxon>Lactobacillales</taxon>
        <taxon>Carnobacteriaceae</taxon>
        <taxon>Alkalibacterium</taxon>
    </lineage>
</organism>
<feature type="transmembrane region" description="Helical" evidence="1">
    <location>
        <begin position="248"/>
        <end position="270"/>
    </location>
</feature>
<keyword evidence="1" id="KW-0472">Membrane</keyword>
<dbReference type="RefSeq" id="WP_343754351.1">
    <property type="nucleotide sequence ID" value="NZ_BAAACW010000053.1"/>
</dbReference>
<keyword evidence="4" id="KW-1185">Reference proteome</keyword>
<dbReference type="EMBL" id="BAAACW010000053">
    <property type="protein sequence ID" value="GAA0358047.1"/>
    <property type="molecule type" value="Genomic_DNA"/>
</dbReference>
<keyword evidence="1" id="KW-0812">Transmembrane</keyword>
<evidence type="ECO:0000256" key="1">
    <source>
        <dbReference type="SAM" id="Phobius"/>
    </source>
</evidence>
<keyword evidence="1" id="KW-1133">Transmembrane helix</keyword>
<protein>
    <recommendedName>
        <fullName evidence="2">DUF2207 domain-containing protein</fullName>
    </recommendedName>
</protein>
<dbReference type="Proteomes" id="UP001501166">
    <property type="component" value="Unassembled WGS sequence"/>
</dbReference>
<reference evidence="3 4" key="1">
    <citation type="journal article" date="2019" name="Int. J. Syst. Evol. Microbiol.">
        <title>The Global Catalogue of Microorganisms (GCM) 10K type strain sequencing project: providing services to taxonomists for standard genome sequencing and annotation.</title>
        <authorList>
            <consortium name="The Broad Institute Genomics Platform"/>
            <consortium name="The Broad Institute Genome Sequencing Center for Infectious Disease"/>
            <person name="Wu L."/>
            <person name="Ma J."/>
        </authorList>
    </citation>
    <scope>NUCLEOTIDE SEQUENCE [LARGE SCALE GENOMIC DNA]</scope>
    <source>
        <strain evidence="3 4">JCM 12662</strain>
    </source>
</reference>
<proteinExistence type="predicted"/>
<gene>
    <name evidence="3" type="ORF">GCM10008932_08470</name>
</gene>
<evidence type="ECO:0000313" key="4">
    <source>
        <dbReference type="Proteomes" id="UP001501166"/>
    </source>
</evidence>